<gene>
    <name evidence="2" type="ORF">PHLGIDRAFT_13777</name>
</gene>
<name>A0A0C3S778_PHLG1</name>
<feature type="region of interest" description="Disordered" evidence="1">
    <location>
        <begin position="126"/>
        <end position="159"/>
    </location>
</feature>
<sequence length="315" mass="34444">MEASKRLVRKASNTMVSVAASTGAAISQRTRRLSDAMKPDIQIPQLKKKISGVLSRSDSQKSQKSPDPRQQHHRRPSFQNGQPVPREHIHHLVPEGDFVAPGIGSRARSGEYGDLLHGIAIAEAAQRDKQRRTMRPRSSSLDTDAGGYVIAPPPGHAYVTPATPRTPYDGRPRAPPNQPVPDSVFPDQKMRESMSSVAFPSTASSASVYSQVSTGTAKYDIAEVDRAMKQFKFEKKASSREPPESRGFVSPYDVSVHRKGAIKRNLSSGSVNHDIQTGYTRPSAVRNDSKIFSVSPDNDYGRSASNVIVRIVGIY</sequence>
<keyword evidence="3" id="KW-1185">Reference proteome</keyword>
<feature type="compositionally biased region" description="Polar residues" evidence="1">
    <location>
        <begin position="11"/>
        <end position="28"/>
    </location>
</feature>
<dbReference type="AlphaFoldDB" id="A0A0C3S778"/>
<reference evidence="2 3" key="1">
    <citation type="journal article" date="2014" name="PLoS Genet.">
        <title>Analysis of the Phlebiopsis gigantea genome, transcriptome and secretome provides insight into its pioneer colonization strategies of wood.</title>
        <authorList>
            <person name="Hori C."/>
            <person name="Ishida T."/>
            <person name="Igarashi K."/>
            <person name="Samejima M."/>
            <person name="Suzuki H."/>
            <person name="Master E."/>
            <person name="Ferreira P."/>
            <person name="Ruiz-Duenas F.J."/>
            <person name="Held B."/>
            <person name="Canessa P."/>
            <person name="Larrondo L.F."/>
            <person name="Schmoll M."/>
            <person name="Druzhinina I.S."/>
            <person name="Kubicek C.P."/>
            <person name="Gaskell J.A."/>
            <person name="Kersten P."/>
            <person name="St John F."/>
            <person name="Glasner J."/>
            <person name="Sabat G."/>
            <person name="Splinter BonDurant S."/>
            <person name="Syed K."/>
            <person name="Yadav J."/>
            <person name="Mgbeahuruike A.C."/>
            <person name="Kovalchuk A."/>
            <person name="Asiegbu F.O."/>
            <person name="Lackner G."/>
            <person name="Hoffmeister D."/>
            <person name="Rencoret J."/>
            <person name="Gutierrez A."/>
            <person name="Sun H."/>
            <person name="Lindquist E."/>
            <person name="Barry K."/>
            <person name="Riley R."/>
            <person name="Grigoriev I.V."/>
            <person name="Henrissat B."/>
            <person name="Kues U."/>
            <person name="Berka R.M."/>
            <person name="Martinez A.T."/>
            <person name="Covert S.F."/>
            <person name="Blanchette R.A."/>
            <person name="Cullen D."/>
        </authorList>
    </citation>
    <scope>NUCLEOTIDE SEQUENCE [LARGE SCALE GENOMIC DNA]</scope>
    <source>
        <strain evidence="2 3">11061_1 CR5-6</strain>
    </source>
</reference>
<protein>
    <submittedName>
        <fullName evidence="2">Uncharacterized protein</fullName>
    </submittedName>
</protein>
<evidence type="ECO:0000256" key="1">
    <source>
        <dbReference type="SAM" id="MobiDB-lite"/>
    </source>
</evidence>
<organism evidence="2 3">
    <name type="scientific">Phlebiopsis gigantea (strain 11061_1 CR5-6)</name>
    <name type="common">White-rot fungus</name>
    <name type="synonym">Peniophora gigantea</name>
    <dbReference type="NCBI Taxonomy" id="745531"/>
    <lineage>
        <taxon>Eukaryota</taxon>
        <taxon>Fungi</taxon>
        <taxon>Dikarya</taxon>
        <taxon>Basidiomycota</taxon>
        <taxon>Agaricomycotina</taxon>
        <taxon>Agaricomycetes</taxon>
        <taxon>Polyporales</taxon>
        <taxon>Phanerochaetaceae</taxon>
        <taxon>Phlebiopsis</taxon>
    </lineage>
</organism>
<proteinExistence type="predicted"/>
<evidence type="ECO:0000313" key="2">
    <source>
        <dbReference type="EMBL" id="KIP06622.1"/>
    </source>
</evidence>
<accession>A0A0C3S778</accession>
<dbReference type="HOGENOM" id="CLU_883116_0_0_1"/>
<dbReference type="Proteomes" id="UP000053257">
    <property type="component" value="Unassembled WGS sequence"/>
</dbReference>
<feature type="region of interest" description="Disordered" evidence="1">
    <location>
        <begin position="1"/>
        <end position="84"/>
    </location>
</feature>
<feature type="compositionally biased region" description="Basic and acidic residues" evidence="1">
    <location>
        <begin position="58"/>
        <end position="70"/>
    </location>
</feature>
<evidence type="ECO:0000313" key="3">
    <source>
        <dbReference type="Proteomes" id="UP000053257"/>
    </source>
</evidence>
<dbReference type="EMBL" id="KN840514">
    <property type="protein sequence ID" value="KIP06622.1"/>
    <property type="molecule type" value="Genomic_DNA"/>
</dbReference>